<feature type="region of interest" description="Disordered" evidence="1">
    <location>
        <begin position="1"/>
        <end position="20"/>
    </location>
</feature>
<dbReference type="Proteomes" id="UP000636800">
    <property type="component" value="Unassembled WGS sequence"/>
</dbReference>
<dbReference type="AlphaFoldDB" id="A0A835V6G1"/>
<reference evidence="2 3" key="1">
    <citation type="journal article" date="2020" name="Nat. Food">
        <title>A phased Vanilla planifolia genome enables genetic improvement of flavour and production.</title>
        <authorList>
            <person name="Hasing T."/>
            <person name="Tang H."/>
            <person name="Brym M."/>
            <person name="Khazi F."/>
            <person name="Huang T."/>
            <person name="Chambers A.H."/>
        </authorList>
    </citation>
    <scope>NUCLEOTIDE SEQUENCE [LARGE SCALE GENOMIC DNA]</scope>
    <source>
        <tissue evidence="2">Leaf</tissue>
    </source>
</reference>
<sequence length="134" mass="14763">MFNTLASRKRLAGAGGGRLAKEAPSSTRALWARARSAMKMEGLGPTCMVTIGAQPVCEIPEKGFDVRARGGNAEPVEVADKWKRRRAGRKAFLLGWIKQGGVDYGGEEKTQEKKDEVHRFHVPLPFLLQFPEAK</sequence>
<evidence type="ECO:0000313" key="2">
    <source>
        <dbReference type="EMBL" id="KAG0484826.1"/>
    </source>
</evidence>
<protein>
    <submittedName>
        <fullName evidence="2">Uncharacterized protein</fullName>
    </submittedName>
</protein>
<dbReference type="OrthoDB" id="434619at2759"/>
<name>A0A835V6G1_VANPL</name>
<evidence type="ECO:0000256" key="1">
    <source>
        <dbReference type="SAM" id="MobiDB-lite"/>
    </source>
</evidence>
<evidence type="ECO:0000313" key="3">
    <source>
        <dbReference type="Proteomes" id="UP000636800"/>
    </source>
</evidence>
<proteinExistence type="predicted"/>
<accession>A0A835V6G1</accession>
<organism evidence="2 3">
    <name type="scientific">Vanilla planifolia</name>
    <name type="common">Vanilla</name>
    <dbReference type="NCBI Taxonomy" id="51239"/>
    <lineage>
        <taxon>Eukaryota</taxon>
        <taxon>Viridiplantae</taxon>
        <taxon>Streptophyta</taxon>
        <taxon>Embryophyta</taxon>
        <taxon>Tracheophyta</taxon>
        <taxon>Spermatophyta</taxon>
        <taxon>Magnoliopsida</taxon>
        <taxon>Liliopsida</taxon>
        <taxon>Asparagales</taxon>
        <taxon>Orchidaceae</taxon>
        <taxon>Vanilloideae</taxon>
        <taxon>Vanilleae</taxon>
        <taxon>Vanilla</taxon>
    </lineage>
</organism>
<gene>
    <name evidence="2" type="ORF">HPP92_008905</name>
</gene>
<comment type="caution">
    <text evidence="2">The sequence shown here is derived from an EMBL/GenBank/DDBJ whole genome shotgun (WGS) entry which is preliminary data.</text>
</comment>
<dbReference type="EMBL" id="JADCNL010000004">
    <property type="protein sequence ID" value="KAG0484826.1"/>
    <property type="molecule type" value="Genomic_DNA"/>
</dbReference>
<keyword evidence="3" id="KW-1185">Reference proteome</keyword>